<evidence type="ECO:0000256" key="2">
    <source>
        <dbReference type="ARBA" id="ARBA00023167"/>
    </source>
</evidence>
<name>A0A424YX22_9EURY</name>
<keyword evidence="3" id="KW-0129">CBS domain</keyword>
<dbReference type="Gene3D" id="3.10.580.10">
    <property type="entry name" value="CBS-domain"/>
    <property type="match status" value="1"/>
</dbReference>
<dbReference type="InterPro" id="IPR000644">
    <property type="entry name" value="CBS_dom"/>
</dbReference>
<comment type="caution">
    <text evidence="5">The sequence shown here is derived from an EMBL/GenBank/DDBJ whole genome shotgun (WGS) entry which is preliminary data.</text>
</comment>
<organism evidence="5 6">
    <name type="scientific">Methanosalsum natronophilum</name>
    <dbReference type="NCBI Taxonomy" id="768733"/>
    <lineage>
        <taxon>Archaea</taxon>
        <taxon>Methanobacteriati</taxon>
        <taxon>Methanobacteriota</taxon>
        <taxon>Stenosarchaea group</taxon>
        <taxon>Methanomicrobia</taxon>
        <taxon>Methanosarcinales</taxon>
        <taxon>Methanosarcinaceae</taxon>
        <taxon>Methanosalsum</taxon>
    </lineage>
</organism>
<gene>
    <name evidence="5" type="ORF">D5R95_05740</name>
</gene>
<evidence type="ECO:0000313" key="6">
    <source>
        <dbReference type="Proteomes" id="UP000284763"/>
    </source>
</evidence>
<dbReference type="GO" id="GO:0009086">
    <property type="term" value="P:methionine biosynthetic process"/>
    <property type="evidence" value="ECO:0007669"/>
    <property type="project" value="UniProtKB-KW"/>
</dbReference>
<feature type="domain" description="CBS" evidence="4">
    <location>
        <begin position="7"/>
        <end position="40"/>
    </location>
</feature>
<accession>A0A424YX22</accession>
<evidence type="ECO:0000256" key="1">
    <source>
        <dbReference type="ARBA" id="ARBA00022605"/>
    </source>
</evidence>
<evidence type="ECO:0000259" key="4">
    <source>
        <dbReference type="PROSITE" id="PS51371"/>
    </source>
</evidence>
<keyword evidence="2" id="KW-0486">Methionine biosynthesis</keyword>
<reference evidence="5 6" key="1">
    <citation type="submission" date="2018-08" db="EMBL/GenBank/DDBJ databases">
        <title>The metabolism and importance of syntrophic acetate oxidation coupled to methane or sulfide production in haloalkaline environments.</title>
        <authorList>
            <person name="Timmers P.H.A."/>
            <person name="Vavourakis C.D."/>
            <person name="Sorokin D.Y."/>
            <person name="Sinninghe Damste J.S."/>
            <person name="Muyzer G."/>
            <person name="Stams A.J.M."/>
            <person name="Plugge C.M."/>
        </authorList>
    </citation>
    <scope>NUCLEOTIDE SEQUENCE [LARGE SCALE GENOMIC DNA]</scope>
    <source>
        <strain evidence="5">MSAO_Arc3</strain>
    </source>
</reference>
<dbReference type="EMBL" id="QZAB01000357">
    <property type="protein sequence ID" value="RQD84499.1"/>
    <property type="molecule type" value="Genomic_DNA"/>
</dbReference>
<protein>
    <submittedName>
        <fullName evidence="5">CBS domain-containing protein</fullName>
    </submittedName>
</protein>
<dbReference type="InterPro" id="IPR046342">
    <property type="entry name" value="CBS_dom_sf"/>
</dbReference>
<sequence length="40" mass="4508">MKVENIMSSPVYTISPEDPLSHARNLMLKHKISTLVVVND</sequence>
<evidence type="ECO:0000313" key="5">
    <source>
        <dbReference type="EMBL" id="RQD84499.1"/>
    </source>
</evidence>
<dbReference type="Pfam" id="PF00571">
    <property type="entry name" value="CBS"/>
    <property type="match status" value="1"/>
</dbReference>
<dbReference type="PROSITE" id="PS51371">
    <property type="entry name" value="CBS"/>
    <property type="match status" value="1"/>
</dbReference>
<proteinExistence type="predicted"/>
<dbReference type="SUPFAM" id="SSF54631">
    <property type="entry name" value="CBS-domain pair"/>
    <property type="match status" value="1"/>
</dbReference>
<dbReference type="Proteomes" id="UP000284763">
    <property type="component" value="Unassembled WGS sequence"/>
</dbReference>
<evidence type="ECO:0000256" key="3">
    <source>
        <dbReference type="PROSITE-ProRule" id="PRU00703"/>
    </source>
</evidence>
<keyword evidence="1" id="KW-0028">Amino-acid biosynthesis</keyword>
<feature type="non-terminal residue" evidence="5">
    <location>
        <position position="40"/>
    </location>
</feature>
<dbReference type="AlphaFoldDB" id="A0A424YX22"/>